<name>A0ABP2XQQ8_9NEIS</name>
<organism evidence="1 2">
    <name type="scientific">Pseudogulbenkiania ferrooxidans EGD-HP2</name>
    <dbReference type="NCBI Taxonomy" id="1388764"/>
    <lineage>
        <taxon>Bacteria</taxon>
        <taxon>Pseudomonadati</taxon>
        <taxon>Pseudomonadota</taxon>
        <taxon>Betaproteobacteria</taxon>
        <taxon>Neisseriales</taxon>
        <taxon>Chromobacteriaceae</taxon>
        <taxon>Pseudogulbenkiania</taxon>
    </lineage>
</organism>
<accession>A0ABP2XQQ8</accession>
<comment type="caution">
    <text evidence="1">The sequence shown here is derived from an EMBL/GenBank/DDBJ whole genome shotgun (WGS) entry which is preliminary data.</text>
</comment>
<sequence length="31" mass="3725">MFHFLFDEFITYLEQSQVLDVDCTRITISGR</sequence>
<dbReference type="EMBL" id="AVPH01000055">
    <property type="protein sequence ID" value="ERE18039.1"/>
    <property type="molecule type" value="Genomic_DNA"/>
</dbReference>
<evidence type="ECO:0000313" key="1">
    <source>
        <dbReference type="EMBL" id="ERE18039.1"/>
    </source>
</evidence>
<protein>
    <recommendedName>
        <fullName evidence="3">Transposase</fullName>
    </recommendedName>
</protein>
<evidence type="ECO:0008006" key="3">
    <source>
        <dbReference type="Google" id="ProtNLM"/>
    </source>
</evidence>
<dbReference type="Proteomes" id="UP000016426">
    <property type="component" value="Unassembled WGS sequence"/>
</dbReference>
<evidence type="ECO:0000313" key="2">
    <source>
        <dbReference type="Proteomes" id="UP000016426"/>
    </source>
</evidence>
<proteinExistence type="predicted"/>
<reference evidence="1 2" key="1">
    <citation type="journal article" date="2013" name="Genome Announc.">
        <title>Genome Sequence of the Pigment-Producing Bacterium Pseudogulbenkiania ferrooxidans, Isolated from Loktak Lake.</title>
        <authorList>
            <person name="Puranik S."/>
            <person name="Talkal R."/>
            <person name="Qureshi A."/>
            <person name="Khardenavis A."/>
            <person name="Kapley A."/>
            <person name="Purohit H.J."/>
        </authorList>
    </citation>
    <scope>NUCLEOTIDE SEQUENCE [LARGE SCALE GENOMIC DNA]</scope>
    <source>
        <strain evidence="1 2">EGD-HP2</strain>
    </source>
</reference>
<gene>
    <name evidence="1" type="ORF">O166_21655</name>
</gene>
<keyword evidence="2" id="KW-1185">Reference proteome</keyword>